<organism evidence="1">
    <name type="scientific">bioreactor metagenome</name>
    <dbReference type="NCBI Taxonomy" id="1076179"/>
    <lineage>
        <taxon>unclassified sequences</taxon>
        <taxon>metagenomes</taxon>
        <taxon>ecological metagenomes</taxon>
    </lineage>
</organism>
<sequence>MLPQTGNFPIGKSIVVKRFVFFVQRNDRIIAIGLFHPLHTIKRIIEYLLASFHKCLILASFEIGKSGVLFIKTVIVVDEVNGSVSTIFLYFAHHTTNAITIIGIVFFIHRYTVVTHGDELTRFGNIKPYTLMHNSNQVLCHILTTGFGVSVGHLVLRKYDLRIGPMIAIL</sequence>
<dbReference type="EMBL" id="VSSQ01046906">
    <property type="protein sequence ID" value="MPN00876.1"/>
    <property type="molecule type" value="Genomic_DNA"/>
</dbReference>
<name>A0A645EHE9_9ZZZZ</name>
<comment type="caution">
    <text evidence="1">The sequence shown here is derived from an EMBL/GenBank/DDBJ whole genome shotgun (WGS) entry which is preliminary data.</text>
</comment>
<reference evidence="1" key="1">
    <citation type="submission" date="2019-08" db="EMBL/GenBank/DDBJ databases">
        <authorList>
            <person name="Kucharzyk K."/>
            <person name="Murdoch R.W."/>
            <person name="Higgins S."/>
            <person name="Loffler F."/>
        </authorList>
    </citation>
    <scope>NUCLEOTIDE SEQUENCE</scope>
</reference>
<proteinExistence type="predicted"/>
<accession>A0A645EHE9</accession>
<dbReference type="AlphaFoldDB" id="A0A645EHE9"/>
<gene>
    <name evidence="1" type="ORF">SDC9_148074</name>
</gene>
<evidence type="ECO:0000313" key="1">
    <source>
        <dbReference type="EMBL" id="MPN00876.1"/>
    </source>
</evidence>
<protein>
    <submittedName>
        <fullName evidence="1">Uncharacterized protein</fullName>
    </submittedName>
</protein>